<dbReference type="Proteomes" id="UP000249819">
    <property type="component" value="Unassembled WGS sequence"/>
</dbReference>
<keyword evidence="2" id="KW-1185">Reference proteome</keyword>
<sequence length="888" mass="98587">MKDNQNKQNKSGIRADYQCEFMQNYVAESTIDSGKGIESIKIGDDGAVIFFIGKNGVLTALIAASGSDSGWDAVTLSTEGFTATAFDIYHDEKTGKFILCFAETKDGQTTLWVSDEISLGEDQLKKFKGSLTYRSKKLASPESTINHITIHSKGVLFSTVSKSTDALYYHFEYKDEPQAYTLPENTKTIRQLTIGSMYGKAGVFLLYDMPEKGRTMLFQEFPVPKRKEIYEHRFETDKGKTINCFDLVADEEGNSILYTAGDGIYRFKDARAEKEKIADVNINYTRLDVSKNNGEITVWAIGKGTGEACLYYLTNNYYQIGTSGNQQLTESNWTNPLPMYQNITEFSAIRGKDYVNQLFLFSDSVNNGAPGLVHFWQDAVSKNWQEMAVGVANLNKSVELNTYTTEVNFSKEVPSAQANGKISISSKENTILYINNKKHFLTIGKHIELDYINRINIICPVDSLAAPAITISAPFLDEPLHIEPAKGIAEKLTKKIKSGAELRSAKKQNGESLLKGNFNPETLDSVASAIKNIAGTAITLSGQGKENPQNAITQVSFGGTIPASANFLTDIGNTIGDFFNSIKKGFMEITYFIIEKVEQGVQFIIKVGDKVIRWIANAAKDAISFLEKIWEKVNVFFKDLVEFMAFLFDWNDIKETKEALKMTITKGLKSISPGLKELEAMALDKIHGFKKNLEQVLSFDDPSLNKKFSEMANSPAPYEGKQLDSRTNWLDSKKEVVFGHTGVQSDGVDVNKLSNVKNTSHDPDLKTVLDLIIDLFKGKLSLGEFIKKMAKVIIDLTFKAIEAIVKELFELIIDSVDFIVNALKAEINVPLLSDIYKKISGSPLSILDFISLLIAIPMTIGYKLANNSAPFKDITAEQFSNNIVASLA</sequence>
<dbReference type="EMBL" id="QLMA01000007">
    <property type="protein sequence ID" value="RAJ77599.1"/>
    <property type="molecule type" value="Genomic_DNA"/>
</dbReference>
<comment type="caution">
    <text evidence="1">The sequence shown here is derived from an EMBL/GenBank/DDBJ whole genome shotgun (WGS) entry which is preliminary data.</text>
</comment>
<evidence type="ECO:0000313" key="1">
    <source>
        <dbReference type="EMBL" id="RAJ77599.1"/>
    </source>
</evidence>
<protein>
    <submittedName>
        <fullName evidence="1">Uncharacterized protein</fullName>
    </submittedName>
</protein>
<gene>
    <name evidence="1" type="ORF">CLV59_107366</name>
</gene>
<accession>A0A327VU94</accession>
<reference evidence="1 2" key="1">
    <citation type="submission" date="2018-06" db="EMBL/GenBank/DDBJ databases">
        <title>Genomic Encyclopedia of Archaeal and Bacterial Type Strains, Phase II (KMG-II): from individual species to whole genera.</title>
        <authorList>
            <person name="Goeker M."/>
        </authorList>
    </citation>
    <scope>NUCLEOTIDE SEQUENCE [LARGE SCALE GENOMIC DNA]</scope>
    <source>
        <strain evidence="1 2">DSM 29821</strain>
    </source>
</reference>
<proteinExistence type="predicted"/>
<name>A0A327VU94_9BACT</name>
<organism evidence="1 2">
    <name type="scientific">Chitinophaga dinghuensis</name>
    <dbReference type="NCBI Taxonomy" id="1539050"/>
    <lineage>
        <taxon>Bacteria</taxon>
        <taxon>Pseudomonadati</taxon>
        <taxon>Bacteroidota</taxon>
        <taxon>Chitinophagia</taxon>
        <taxon>Chitinophagales</taxon>
        <taxon>Chitinophagaceae</taxon>
        <taxon>Chitinophaga</taxon>
    </lineage>
</organism>
<dbReference type="RefSeq" id="WP_111594174.1">
    <property type="nucleotide sequence ID" value="NZ_QLMA01000007.1"/>
</dbReference>
<dbReference type="OrthoDB" id="2482758at2"/>
<dbReference type="AlphaFoldDB" id="A0A327VU94"/>
<evidence type="ECO:0000313" key="2">
    <source>
        <dbReference type="Proteomes" id="UP000249819"/>
    </source>
</evidence>